<dbReference type="Proteomes" id="UP001428341">
    <property type="component" value="Unassembled WGS sequence"/>
</dbReference>
<evidence type="ECO:0000313" key="3">
    <source>
        <dbReference type="Proteomes" id="UP001428341"/>
    </source>
</evidence>
<dbReference type="EMBL" id="JBCGBO010000001">
    <property type="protein sequence ID" value="KAK9230158.1"/>
    <property type="molecule type" value="Genomic_DNA"/>
</dbReference>
<feature type="signal peptide" evidence="1">
    <location>
        <begin position="1"/>
        <end position="27"/>
    </location>
</feature>
<proteinExistence type="predicted"/>
<sequence>MASYKTSVFRNLALVLALLLIVSMAESSNFSGKYSNLLLRIRTSVVVSQIKFIEKNSAESLEAIL</sequence>
<feature type="chain" id="PRO_5042860259" evidence="1">
    <location>
        <begin position="28"/>
        <end position="65"/>
    </location>
</feature>
<comment type="caution">
    <text evidence="2">The sequence shown here is derived from an EMBL/GenBank/DDBJ whole genome shotgun (WGS) entry which is preliminary data.</text>
</comment>
<gene>
    <name evidence="2" type="ORF">WN944_023125</name>
</gene>
<name>A0AAP0R1S9_9ROSI</name>
<evidence type="ECO:0000256" key="1">
    <source>
        <dbReference type="SAM" id="SignalP"/>
    </source>
</evidence>
<organism evidence="2 3">
    <name type="scientific">Citrus x changshan-huyou</name>
    <dbReference type="NCBI Taxonomy" id="2935761"/>
    <lineage>
        <taxon>Eukaryota</taxon>
        <taxon>Viridiplantae</taxon>
        <taxon>Streptophyta</taxon>
        <taxon>Embryophyta</taxon>
        <taxon>Tracheophyta</taxon>
        <taxon>Spermatophyta</taxon>
        <taxon>Magnoliopsida</taxon>
        <taxon>eudicotyledons</taxon>
        <taxon>Gunneridae</taxon>
        <taxon>Pentapetalae</taxon>
        <taxon>rosids</taxon>
        <taxon>malvids</taxon>
        <taxon>Sapindales</taxon>
        <taxon>Rutaceae</taxon>
        <taxon>Aurantioideae</taxon>
        <taxon>Citrus</taxon>
    </lineage>
</organism>
<dbReference type="AlphaFoldDB" id="A0AAP0R1S9"/>
<evidence type="ECO:0000313" key="2">
    <source>
        <dbReference type="EMBL" id="KAK9230158.1"/>
    </source>
</evidence>
<protein>
    <submittedName>
        <fullName evidence="2">Uncharacterized protein</fullName>
    </submittedName>
</protein>
<keyword evidence="3" id="KW-1185">Reference proteome</keyword>
<keyword evidence="1" id="KW-0732">Signal</keyword>
<accession>A0AAP0R1S9</accession>
<reference evidence="2 3" key="1">
    <citation type="submission" date="2024-05" db="EMBL/GenBank/DDBJ databases">
        <title>Haplotype-resolved chromosome-level genome assembly of Huyou (Citrus changshanensis).</title>
        <authorList>
            <person name="Miao C."/>
            <person name="Chen W."/>
            <person name="Wu Y."/>
            <person name="Wang L."/>
            <person name="Zhao S."/>
            <person name="Grierson D."/>
            <person name="Xu C."/>
            <person name="Chen K."/>
        </authorList>
    </citation>
    <scope>NUCLEOTIDE SEQUENCE [LARGE SCALE GENOMIC DNA]</scope>
    <source>
        <strain evidence="2">01-14</strain>
        <tissue evidence="2">Leaf</tissue>
    </source>
</reference>